<accession>A0A9D4F8L6</accession>
<gene>
    <name evidence="1" type="ORF">DPMN_144765</name>
</gene>
<name>A0A9D4F8L6_DREPO</name>
<evidence type="ECO:0000313" key="1">
    <source>
        <dbReference type="EMBL" id="KAH3791282.1"/>
    </source>
</evidence>
<sequence length="131" mass="14835">MLPGTFLVTGGSNDGVTRLVGDVVHEFNMTTVNEFDQCPSIGIVCLDRLPNKDTIKLYELTRGVFGIDSDGELFTVDNRGERSNNRCEISATNNPNMMKVYMQPPYRMDMSITVRSFQDMSWCYCPMIMNN</sequence>
<dbReference type="AlphaFoldDB" id="A0A9D4F8L6"/>
<comment type="caution">
    <text evidence="1">The sequence shown here is derived from an EMBL/GenBank/DDBJ whole genome shotgun (WGS) entry which is preliminary data.</text>
</comment>
<proteinExistence type="predicted"/>
<organism evidence="1 2">
    <name type="scientific">Dreissena polymorpha</name>
    <name type="common">Zebra mussel</name>
    <name type="synonym">Mytilus polymorpha</name>
    <dbReference type="NCBI Taxonomy" id="45954"/>
    <lineage>
        <taxon>Eukaryota</taxon>
        <taxon>Metazoa</taxon>
        <taxon>Spiralia</taxon>
        <taxon>Lophotrochozoa</taxon>
        <taxon>Mollusca</taxon>
        <taxon>Bivalvia</taxon>
        <taxon>Autobranchia</taxon>
        <taxon>Heteroconchia</taxon>
        <taxon>Euheterodonta</taxon>
        <taxon>Imparidentia</taxon>
        <taxon>Neoheterodontei</taxon>
        <taxon>Myida</taxon>
        <taxon>Dreissenoidea</taxon>
        <taxon>Dreissenidae</taxon>
        <taxon>Dreissena</taxon>
    </lineage>
</organism>
<dbReference type="Proteomes" id="UP000828390">
    <property type="component" value="Unassembled WGS sequence"/>
</dbReference>
<dbReference type="EMBL" id="JAIWYP010000007">
    <property type="protein sequence ID" value="KAH3791282.1"/>
    <property type="molecule type" value="Genomic_DNA"/>
</dbReference>
<keyword evidence="2" id="KW-1185">Reference proteome</keyword>
<protein>
    <submittedName>
        <fullName evidence="1">Uncharacterized protein</fullName>
    </submittedName>
</protein>
<reference evidence="1" key="1">
    <citation type="journal article" date="2019" name="bioRxiv">
        <title>The Genome of the Zebra Mussel, Dreissena polymorpha: A Resource for Invasive Species Research.</title>
        <authorList>
            <person name="McCartney M.A."/>
            <person name="Auch B."/>
            <person name="Kono T."/>
            <person name="Mallez S."/>
            <person name="Zhang Y."/>
            <person name="Obille A."/>
            <person name="Becker A."/>
            <person name="Abrahante J.E."/>
            <person name="Garbe J."/>
            <person name="Badalamenti J.P."/>
            <person name="Herman A."/>
            <person name="Mangelson H."/>
            <person name="Liachko I."/>
            <person name="Sullivan S."/>
            <person name="Sone E.D."/>
            <person name="Koren S."/>
            <person name="Silverstein K.A.T."/>
            <person name="Beckman K.B."/>
            <person name="Gohl D.M."/>
        </authorList>
    </citation>
    <scope>NUCLEOTIDE SEQUENCE</scope>
    <source>
        <strain evidence="1">Duluth1</strain>
        <tissue evidence="1">Whole animal</tissue>
    </source>
</reference>
<reference evidence="1" key="2">
    <citation type="submission" date="2020-11" db="EMBL/GenBank/DDBJ databases">
        <authorList>
            <person name="McCartney M.A."/>
            <person name="Auch B."/>
            <person name="Kono T."/>
            <person name="Mallez S."/>
            <person name="Becker A."/>
            <person name="Gohl D.M."/>
            <person name="Silverstein K.A.T."/>
            <person name="Koren S."/>
            <person name="Bechman K.B."/>
            <person name="Herman A."/>
            <person name="Abrahante J.E."/>
            <person name="Garbe J."/>
        </authorList>
    </citation>
    <scope>NUCLEOTIDE SEQUENCE</scope>
    <source>
        <strain evidence="1">Duluth1</strain>
        <tissue evidence="1">Whole animal</tissue>
    </source>
</reference>
<evidence type="ECO:0000313" key="2">
    <source>
        <dbReference type="Proteomes" id="UP000828390"/>
    </source>
</evidence>